<sequence>MWRDESQPRRFTEDGYIFITIELWKCALVLPNVNLKKGTPEYELVKGALLLVVASILLGVIGYNFWF</sequence>
<dbReference type="Proteomes" id="UP000036873">
    <property type="component" value="Unassembled WGS sequence"/>
</dbReference>
<gene>
    <name evidence="2" type="ORF">AKG39_00640</name>
</gene>
<protein>
    <submittedName>
        <fullName evidence="2">Uncharacterized protein</fullName>
    </submittedName>
</protein>
<keyword evidence="1" id="KW-0812">Transmembrane</keyword>
<feature type="transmembrane region" description="Helical" evidence="1">
    <location>
        <begin position="47"/>
        <end position="66"/>
    </location>
</feature>
<reference evidence="3" key="1">
    <citation type="submission" date="2015-07" db="EMBL/GenBank/DDBJ databases">
        <title>Draft genome sequence of Acetobacterium bakii DSM 8293, a potential psychrophilic chemical producer through syngas fermentation.</title>
        <authorList>
            <person name="Song Y."/>
            <person name="Hwang S."/>
            <person name="Cho B.-K."/>
        </authorList>
    </citation>
    <scope>NUCLEOTIDE SEQUENCE [LARGE SCALE GENOMIC DNA]</scope>
    <source>
        <strain evidence="3">DSM 8239</strain>
    </source>
</reference>
<name>A0A0L6U4M2_9FIRM</name>
<organism evidence="2 3">
    <name type="scientific">Acetobacterium bakii</name>
    <dbReference type="NCBI Taxonomy" id="52689"/>
    <lineage>
        <taxon>Bacteria</taxon>
        <taxon>Bacillati</taxon>
        <taxon>Bacillota</taxon>
        <taxon>Clostridia</taxon>
        <taxon>Eubacteriales</taxon>
        <taxon>Eubacteriaceae</taxon>
        <taxon>Acetobacterium</taxon>
    </lineage>
</organism>
<keyword evidence="3" id="KW-1185">Reference proteome</keyword>
<evidence type="ECO:0000313" key="2">
    <source>
        <dbReference type="EMBL" id="KNZ43448.1"/>
    </source>
</evidence>
<dbReference type="AlphaFoldDB" id="A0A0L6U4M2"/>
<dbReference type="RefSeq" id="WP_050738429.1">
    <property type="nucleotide sequence ID" value="NZ_LGYO01000003.1"/>
</dbReference>
<evidence type="ECO:0000256" key="1">
    <source>
        <dbReference type="SAM" id="Phobius"/>
    </source>
</evidence>
<evidence type="ECO:0000313" key="3">
    <source>
        <dbReference type="Proteomes" id="UP000036873"/>
    </source>
</evidence>
<accession>A0A0L6U4M2</accession>
<comment type="caution">
    <text evidence="2">The sequence shown here is derived from an EMBL/GenBank/DDBJ whole genome shotgun (WGS) entry which is preliminary data.</text>
</comment>
<keyword evidence="1" id="KW-0472">Membrane</keyword>
<dbReference type="EMBL" id="LGYO01000003">
    <property type="protein sequence ID" value="KNZ43448.1"/>
    <property type="molecule type" value="Genomic_DNA"/>
</dbReference>
<keyword evidence="1" id="KW-1133">Transmembrane helix</keyword>
<proteinExistence type="predicted"/>